<dbReference type="EMBL" id="FZQA01000001">
    <property type="protein sequence ID" value="SNT68177.1"/>
    <property type="molecule type" value="Genomic_DNA"/>
</dbReference>
<dbReference type="OrthoDB" id="5194526at2"/>
<proteinExistence type="predicted"/>
<organism evidence="1 2">
    <name type="scientific">Amphiplicatus metriothermophilus</name>
    <dbReference type="NCBI Taxonomy" id="1519374"/>
    <lineage>
        <taxon>Bacteria</taxon>
        <taxon>Pseudomonadati</taxon>
        <taxon>Pseudomonadota</taxon>
        <taxon>Alphaproteobacteria</taxon>
        <taxon>Parvularculales</taxon>
        <taxon>Parvularculaceae</taxon>
        <taxon>Amphiplicatus</taxon>
    </lineage>
</organism>
<dbReference type="Proteomes" id="UP000198346">
    <property type="component" value="Unassembled WGS sequence"/>
</dbReference>
<dbReference type="RefSeq" id="WP_089411143.1">
    <property type="nucleotide sequence ID" value="NZ_JACIJT010000001.1"/>
</dbReference>
<sequence>MRNLEAGPLRERLRARLREPAPDGAPGAARPDVTAALTRGVARLFAELGLAPLAEFRLPNGRRADLAGLDRAGRLVFAEIKSCQADFEADAKWTDYLGYCDAFYFAVGRDFPAGLLPAGEGLILADAFGGAIMRAAPERPLAPARRRALTLRFARQAAARALGAGADGDVGGGLL</sequence>
<keyword evidence="2" id="KW-1185">Reference proteome</keyword>
<evidence type="ECO:0000313" key="2">
    <source>
        <dbReference type="Proteomes" id="UP000198346"/>
    </source>
</evidence>
<gene>
    <name evidence="1" type="ORF">SAMN06297382_0673</name>
</gene>
<accession>A0A239PKM2</accession>
<dbReference type="AlphaFoldDB" id="A0A239PKM2"/>
<reference evidence="1 2" key="1">
    <citation type="submission" date="2017-07" db="EMBL/GenBank/DDBJ databases">
        <authorList>
            <person name="Sun Z.S."/>
            <person name="Albrecht U."/>
            <person name="Echele G."/>
            <person name="Lee C.C."/>
        </authorList>
    </citation>
    <scope>NUCLEOTIDE SEQUENCE [LARGE SCALE GENOMIC DNA]</scope>
    <source>
        <strain evidence="1 2">CGMCC 1.12710</strain>
    </source>
</reference>
<dbReference type="Pfam" id="PF06319">
    <property type="entry name" value="MmcB-like"/>
    <property type="match status" value="1"/>
</dbReference>
<evidence type="ECO:0000313" key="1">
    <source>
        <dbReference type="EMBL" id="SNT68177.1"/>
    </source>
</evidence>
<protein>
    <recommendedName>
        <fullName evidence="3">DNA repair protein MmcB-related protein</fullName>
    </recommendedName>
</protein>
<name>A0A239PKM2_9PROT</name>
<dbReference type="InterPro" id="IPR009394">
    <property type="entry name" value="MmcB-like"/>
</dbReference>
<evidence type="ECO:0008006" key="3">
    <source>
        <dbReference type="Google" id="ProtNLM"/>
    </source>
</evidence>